<keyword evidence="1 4" id="KW-0812">Transmembrane</keyword>
<feature type="transmembrane region" description="Helical" evidence="4">
    <location>
        <begin position="210"/>
        <end position="230"/>
    </location>
</feature>
<keyword evidence="7" id="KW-1185">Reference proteome</keyword>
<accession>A0A2Z3JNT3</accession>
<feature type="transmembrane region" description="Helical" evidence="4">
    <location>
        <begin position="20"/>
        <end position="46"/>
    </location>
</feature>
<dbReference type="Gene3D" id="1.20.1250.20">
    <property type="entry name" value="MFS general substrate transporter like domains"/>
    <property type="match status" value="1"/>
</dbReference>
<evidence type="ECO:0000313" key="6">
    <source>
        <dbReference type="EMBL" id="AWN24710.1"/>
    </source>
</evidence>
<gene>
    <name evidence="6" type="ORF">DKM44_14480</name>
</gene>
<dbReference type="InterPro" id="IPR011701">
    <property type="entry name" value="MFS"/>
</dbReference>
<organism evidence="6 7">
    <name type="scientific">Deinococcus irradiatisoli</name>
    <dbReference type="NCBI Taxonomy" id="2202254"/>
    <lineage>
        <taxon>Bacteria</taxon>
        <taxon>Thermotogati</taxon>
        <taxon>Deinococcota</taxon>
        <taxon>Deinococci</taxon>
        <taxon>Deinococcales</taxon>
        <taxon>Deinococcaceae</taxon>
        <taxon>Deinococcus</taxon>
    </lineage>
</organism>
<reference evidence="6 7" key="1">
    <citation type="submission" date="2018-05" db="EMBL/GenBank/DDBJ databases">
        <title>Complete Genome Sequence of Deinococcus sp. strain 17bor-2.</title>
        <authorList>
            <person name="Srinivasan S."/>
        </authorList>
    </citation>
    <scope>NUCLEOTIDE SEQUENCE [LARGE SCALE GENOMIC DNA]</scope>
    <source>
        <strain evidence="6 7">17bor-2</strain>
    </source>
</reference>
<sequence length="393" mass="42687">MWGIFGVVVMYYAPLYMSGVGLSSAQIGLLGSFTLACSFAFQLLAASITNRLGRRRTTLIWDLISWTLPMFIWATAHSLAAFLVAAFLSASGRIVAVSWSLLLIEDVEQPQQARVFGIINLINAFCGLLTPLVGLVIARAGVVPTLRTFYLLGGVGMTVMFLWRNALTQETRNGEAAMREHRDLKPWQSLARNLHQLQDLRNRPGLPGVVAFYVLTVFTEQMNLFQILFFSQTLRFGASAVSLVPVASAAVTILMYSQVLRRLAGVPAERTLVYTRVLGLLGAALVLFIPAGHLPSLLLVVSLLAGATFLTQTYRDAALFSHLPQRGAADLYSGVQTLTMLCSVPAAGLAGALFSAQPRLLFVVITLLSALLLVLALQLSRSQRRRAQAGAHL</sequence>
<feature type="transmembrane region" description="Helical" evidence="4">
    <location>
        <begin position="236"/>
        <end position="259"/>
    </location>
</feature>
<name>A0A2Z3JNT3_9DEIO</name>
<dbReference type="CDD" id="cd06174">
    <property type="entry name" value="MFS"/>
    <property type="match status" value="1"/>
</dbReference>
<dbReference type="EMBL" id="CP029494">
    <property type="protein sequence ID" value="AWN24710.1"/>
    <property type="molecule type" value="Genomic_DNA"/>
</dbReference>
<evidence type="ECO:0000256" key="3">
    <source>
        <dbReference type="ARBA" id="ARBA00023136"/>
    </source>
</evidence>
<evidence type="ECO:0000256" key="2">
    <source>
        <dbReference type="ARBA" id="ARBA00022989"/>
    </source>
</evidence>
<dbReference type="Proteomes" id="UP000245368">
    <property type="component" value="Chromosome"/>
</dbReference>
<evidence type="ECO:0000256" key="4">
    <source>
        <dbReference type="SAM" id="Phobius"/>
    </source>
</evidence>
<feature type="transmembrane region" description="Helical" evidence="4">
    <location>
        <begin position="271"/>
        <end position="291"/>
    </location>
</feature>
<feature type="transmembrane region" description="Helical" evidence="4">
    <location>
        <begin position="144"/>
        <end position="163"/>
    </location>
</feature>
<evidence type="ECO:0000256" key="1">
    <source>
        <dbReference type="ARBA" id="ARBA00022692"/>
    </source>
</evidence>
<feature type="transmembrane region" description="Helical" evidence="4">
    <location>
        <begin position="116"/>
        <end position="138"/>
    </location>
</feature>
<dbReference type="InterPro" id="IPR036259">
    <property type="entry name" value="MFS_trans_sf"/>
</dbReference>
<evidence type="ECO:0000313" key="7">
    <source>
        <dbReference type="Proteomes" id="UP000245368"/>
    </source>
</evidence>
<feature type="transmembrane region" description="Helical" evidence="4">
    <location>
        <begin position="58"/>
        <end position="76"/>
    </location>
</feature>
<proteinExistence type="predicted"/>
<evidence type="ECO:0000259" key="5">
    <source>
        <dbReference type="PROSITE" id="PS50850"/>
    </source>
</evidence>
<dbReference type="PROSITE" id="PS50850">
    <property type="entry name" value="MFS"/>
    <property type="match status" value="1"/>
</dbReference>
<dbReference type="OrthoDB" id="8952229at2"/>
<protein>
    <submittedName>
        <fullName evidence="6">MFS transporter</fullName>
    </submittedName>
</protein>
<dbReference type="PANTHER" id="PTHR23518:SF2">
    <property type="entry name" value="MAJOR FACILITATOR SUPERFAMILY TRANSPORTER"/>
    <property type="match status" value="1"/>
</dbReference>
<feature type="transmembrane region" description="Helical" evidence="4">
    <location>
        <begin position="360"/>
        <end position="379"/>
    </location>
</feature>
<dbReference type="PANTHER" id="PTHR23518">
    <property type="entry name" value="C-METHYLTRANSFERASE"/>
    <property type="match status" value="1"/>
</dbReference>
<feature type="domain" description="Major facilitator superfamily (MFS) profile" evidence="5">
    <location>
        <begin position="1"/>
        <end position="384"/>
    </location>
</feature>
<dbReference type="AlphaFoldDB" id="A0A2Z3JNT3"/>
<dbReference type="KEGG" id="dez:DKM44_14480"/>
<dbReference type="InterPro" id="IPR020846">
    <property type="entry name" value="MFS_dom"/>
</dbReference>
<dbReference type="SUPFAM" id="SSF103473">
    <property type="entry name" value="MFS general substrate transporter"/>
    <property type="match status" value="1"/>
</dbReference>
<dbReference type="Pfam" id="PF07690">
    <property type="entry name" value="MFS_1"/>
    <property type="match status" value="1"/>
</dbReference>
<keyword evidence="3 4" id="KW-0472">Membrane</keyword>
<keyword evidence="2 4" id="KW-1133">Transmembrane helix</keyword>
<dbReference type="GO" id="GO:0022857">
    <property type="term" value="F:transmembrane transporter activity"/>
    <property type="evidence" value="ECO:0007669"/>
    <property type="project" value="InterPro"/>
</dbReference>
<feature type="transmembrane region" description="Helical" evidence="4">
    <location>
        <begin position="82"/>
        <end position="104"/>
    </location>
</feature>